<evidence type="ECO:0000256" key="1">
    <source>
        <dbReference type="SAM" id="MobiDB-lite"/>
    </source>
</evidence>
<dbReference type="Proteomes" id="UP001652641">
    <property type="component" value="Chromosome 13"/>
</dbReference>
<dbReference type="RefSeq" id="XP_072589806.1">
    <property type="nucleotide sequence ID" value="XM_072733705.1"/>
</dbReference>
<evidence type="ECO:0000313" key="2">
    <source>
        <dbReference type="Proteomes" id="UP001652641"/>
    </source>
</evidence>
<proteinExistence type="predicted"/>
<evidence type="ECO:0008006" key="4">
    <source>
        <dbReference type="Google" id="ProtNLM"/>
    </source>
</evidence>
<reference evidence="3" key="1">
    <citation type="submission" date="2025-08" db="UniProtKB">
        <authorList>
            <consortium name="RefSeq"/>
        </authorList>
    </citation>
    <scope>IDENTIFICATION</scope>
    <source>
        <tissue evidence="3">Cell line</tissue>
    </source>
</reference>
<sequence length="437" mass="44424">MDALAHLQLRRRYPDGGGPAALASVAGAGSRDAEEGTRFLAVPDARRGSGKLSPKLEPGGRKLARGGPDGGARRGPADTRRWARPGPGCRRPRAQGPSAGRASQALPPRCPGPGVDLKIPGGREPVLGRGGRRPQRASGDRRNGGRRALASAGAVPLNPGGGKEKKGKKEKKLRADGGSARPPSAPAPKFRGAGEEVGAQQVRAWRARRGRRGGGRRHPGPSAPCAPGAGGAGARGRGWRGARGAGRGADSRGAGGGARGGRRRGGREELPARPPPPLGSTPAGAAPPRDSDSAARAARRTGTDRGTDRGGGGRGDRGRRQGREARGAGARGGNEQVCRETAGLKFKRKASLLQAGDAGMFSVSRVEASIYVALAAHSMLASILSYGLCRGSGGTSILQGVTGCQIPPPLGRPPWATQPLGSFASSDQLQPPTLGPV</sequence>
<evidence type="ECO:0000313" key="3">
    <source>
        <dbReference type="RefSeq" id="XP_072589806.1"/>
    </source>
</evidence>
<keyword evidence="2" id="KW-1185">Reference proteome</keyword>
<name>A0ABM4YHN6_VULVU</name>
<protein>
    <recommendedName>
        <fullName evidence="4">Collagen alpha-1(I) chain-like</fullName>
    </recommendedName>
</protein>
<dbReference type="GeneID" id="140595106"/>
<feature type="compositionally biased region" description="Gly residues" evidence="1">
    <location>
        <begin position="228"/>
        <end position="259"/>
    </location>
</feature>
<accession>A0ABM4YHN6</accession>
<gene>
    <name evidence="3" type="primary">LOC140595106</name>
</gene>
<feature type="compositionally biased region" description="Polar residues" evidence="1">
    <location>
        <begin position="419"/>
        <end position="431"/>
    </location>
</feature>
<feature type="compositionally biased region" description="Basic and acidic residues" evidence="1">
    <location>
        <begin position="314"/>
        <end position="326"/>
    </location>
</feature>
<feature type="region of interest" description="Disordered" evidence="1">
    <location>
        <begin position="409"/>
        <end position="437"/>
    </location>
</feature>
<organism evidence="2 3">
    <name type="scientific">Vulpes vulpes</name>
    <name type="common">Red fox</name>
    <dbReference type="NCBI Taxonomy" id="9627"/>
    <lineage>
        <taxon>Eukaryota</taxon>
        <taxon>Metazoa</taxon>
        <taxon>Chordata</taxon>
        <taxon>Craniata</taxon>
        <taxon>Vertebrata</taxon>
        <taxon>Euteleostomi</taxon>
        <taxon>Mammalia</taxon>
        <taxon>Eutheria</taxon>
        <taxon>Laurasiatheria</taxon>
        <taxon>Carnivora</taxon>
        <taxon>Caniformia</taxon>
        <taxon>Canidae</taxon>
        <taxon>Vulpes</taxon>
    </lineage>
</organism>
<feature type="compositionally biased region" description="Basic residues" evidence="1">
    <location>
        <begin position="205"/>
        <end position="219"/>
    </location>
</feature>
<feature type="compositionally biased region" description="Low complexity" evidence="1">
    <location>
        <begin position="84"/>
        <end position="97"/>
    </location>
</feature>
<feature type="compositionally biased region" description="Basic and acidic residues" evidence="1">
    <location>
        <begin position="71"/>
        <end position="81"/>
    </location>
</feature>
<feature type="region of interest" description="Disordered" evidence="1">
    <location>
        <begin position="11"/>
        <end position="336"/>
    </location>
</feature>